<evidence type="ECO:0000256" key="2">
    <source>
        <dbReference type="ARBA" id="ARBA00022723"/>
    </source>
</evidence>
<dbReference type="Proteomes" id="UP001054889">
    <property type="component" value="Unassembled WGS sequence"/>
</dbReference>
<reference evidence="5" key="1">
    <citation type="journal article" date="2018" name="DNA Res.">
        <title>Multiple hybrid de novo genome assembly of finger millet, an orphan allotetraploid crop.</title>
        <authorList>
            <person name="Hatakeyama M."/>
            <person name="Aluri S."/>
            <person name="Balachadran M.T."/>
            <person name="Sivarajan S.R."/>
            <person name="Patrignani A."/>
            <person name="Gruter S."/>
            <person name="Poveda L."/>
            <person name="Shimizu-Inatsugi R."/>
            <person name="Baeten J."/>
            <person name="Francoijs K.J."/>
            <person name="Nataraja K.N."/>
            <person name="Reddy Y.A.N."/>
            <person name="Phadnis S."/>
            <person name="Ravikumar R.L."/>
            <person name="Schlapbach R."/>
            <person name="Sreeman S.M."/>
            <person name="Shimizu K.K."/>
        </authorList>
    </citation>
    <scope>NUCLEOTIDE SEQUENCE</scope>
</reference>
<dbReference type="InterPro" id="IPR036396">
    <property type="entry name" value="Cyt_P450_sf"/>
</dbReference>
<organism evidence="5 6">
    <name type="scientific">Eleusine coracana subsp. coracana</name>
    <dbReference type="NCBI Taxonomy" id="191504"/>
    <lineage>
        <taxon>Eukaryota</taxon>
        <taxon>Viridiplantae</taxon>
        <taxon>Streptophyta</taxon>
        <taxon>Embryophyta</taxon>
        <taxon>Tracheophyta</taxon>
        <taxon>Spermatophyta</taxon>
        <taxon>Magnoliopsida</taxon>
        <taxon>Liliopsida</taxon>
        <taxon>Poales</taxon>
        <taxon>Poaceae</taxon>
        <taxon>PACMAD clade</taxon>
        <taxon>Chloridoideae</taxon>
        <taxon>Cynodonteae</taxon>
        <taxon>Eleusininae</taxon>
        <taxon>Eleusine</taxon>
    </lineage>
</organism>
<comment type="caution">
    <text evidence="5">The sequence shown here is derived from an EMBL/GenBank/DDBJ whole genome shotgun (WGS) entry which is preliminary data.</text>
</comment>
<dbReference type="GO" id="GO:0005506">
    <property type="term" value="F:iron ion binding"/>
    <property type="evidence" value="ECO:0007669"/>
    <property type="project" value="InterPro"/>
</dbReference>
<dbReference type="GO" id="GO:0020037">
    <property type="term" value="F:heme binding"/>
    <property type="evidence" value="ECO:0007669"/>
    <property type="project" value="InterPro"/>
</dbReference>
<proteinExistence type="inferred from homology"/>
<feature type="signal peptide" evidence="4">
    <location>
        <begin position="1"/>
        <end position="27"/>
    </location>
</feature>
<dbReference type="PANTHER" id="PTHR47955">
    <property type="entry name" value="CYTOCHROME P450 FAMILY 71 PROTEIN"/>
    <property type="match status" value="1"/>
</dbReference>
<protein>
    <submittedName>
        <fullName evidence="5">Uncharacterized protein</fullName>
    </submittedName>
</protein>
<reference evidence="5" key="2">
    <citation type="submission" date="2021-12" db="EMBL/GenBank/DDBJ databases">
        <title>Resequencing data analysis of finger millet.</title>
        <authorList>
            <person name="Hatakeyama M."/>
            <person name="Aluri S."/>
            <person name="Balachadran M.T."/>
            <person name="Sivarajan S.R."/>
            <person name="Poveda L."/>
            <person name="Shimizu-Inatsugi R."/>
            <person name="Schlapbach R."/>
            <person name="Sreeman S.M."/>
            <person name="Shimizu K.K."/>
        </authorList>
    </citation>
    <scope>NUCLEOTIDE SEQUENCE</scope>
</reference>
<name>A0AAV5DS76_ELECO</name>
<evidence type="ECO:0000313" key="6">
    <source>
        <dbReference type="Proteomes" id="UP001054889"/>
    </source>
</evidence>
<feature type="chain" id="PRO_5043730546" evidence="4">
    <location>
        <begin position="28"/>
        <end position="194"/>
    </location>
</feature>
<accession>A0AAV5DS76</accession>
<keyword evidence="4" id="KW-0732">Signal</keyword>
<dbReference type="GO" id="GO:0016705">
    <property type="term" value="F:oxidoreductase activity, acting on paired donors, with incorporation or reduction of molecular oxygen"/>
    <property type="evidence" value="ECO:0007669"/>
    <property type="project" value="InterPro"/>
</dbReference>
<keyword evidence="6" id="KW-1185">Reference proteome</keyword>
<dbReference type="GO" id="GO:0004497">
    <property type="term" value="F:monooxygenase activity"/>
    <property type="evidence" value="ECO:0007669"/>
    <property type="project" value="InterPro"/>
</dbReference>
<sequence>MAAKHAAPLMLLRLGSVLTLIVSTADAARAAFRGNNDRAIPACVSELLGAPRVRAFRDVRESEAAALMDAVTDSSTGSGSSPVNLSDKLVVTSNNIVRRVAFRDAGQVSKAVLEEAQKLSSWRITSRGWGGSTRSVARGRGWTGASVTSTRSTSESSMTILIITSGVGSPTPRRRTWLTSSSDCLAAVARSKPS</sequence>
<dbReference type="SUPFAM" id="SSF48264">
    <property type="entry name" value="Cytochrome P450"/>
    <property type="match status" value="1"/>
</dbReference>
<evidence type="ECO:0000256" key="1">
    <source>
        <dbReference type="ARBA" id="ARBA00010617"/>
    </source>
</evidence>
<dbReference type="AlphaFoldDB" id="A0AAV5DS76"/>
<dbReference type="EMBL" id="BQKI01000059">
    <property type="protein sequence ID" value="GJN13280.1"/>
    <property type="molecule type" value="Genomic_DNA"/>
</dbReference>
<evidence type="ECO:0000313" key="5">
    <source>
        <dbReference type="EMBL" id="GJN13280.1"/>
    </source>
</evidence>
<evidence type="ECO:0000256" key="3">
    <source>
        <dbReference type="ARBA" id="ARBA00023004"/>
    </source>
</evidence>
<gene>
    <name evidence="5" type="primary">ga31633</name>
    <name evidence="5" type="ORF">PR202_ga31633</name>
</gene>
<keyword evidence="2" id="KW-0479">Metal-binding</keyword>
<comment type="similarity">
    <text evidence="1">Belongs to the cytochrome P450 family.</text>
</comment>
<evidence type="ECO:0000256" key="4">
    <source>
        <dbReference type="SAM" id="SignalP"/>
    </source>
</evidence>
<keyword evidence="3" id="KW-0408">Iron</keyword>